<proteinExistence type="inferred from homology"/>
<dbReference type="Pfam" id="PF00378">
    <property type="entry name" value="ECH_1"/>
    <property type="match status" value="1"/>
</dbReference>
<dbReference type="PANTHER" id="PTHR11941">
    <property type="entry name" value="ENOYL-COA HYDRATASE-RELATED"/>
    <property type="match status" value="1"/>
</dbReference>
<dbReference type="KEGG" id="trz:GWP43_10480"/>
<dbReference type="PANTHER" id="PTHR11941:SF54">
    <property type="entry name" value="ENOYL-COA HYDRATASE, MITOCHONDRIAL"/>
    <property type="match status" value="1"/>
</dbReference>
<dbReference type="SUPFAM" id="SSF52096">
    <property type="entry name" value="ClpP/crotonase"/>
    <property type="match status" value="1"/>
</dbReference>
<dbReference type="GO" id="GO:0018812">
    <property type="term" value="F:3-hydroxyacyl-CoA dehydratase activity"/>
    <property type="evidence" value="ECO:0007669"/>
    <property type="project" value="UniProtKB-EC"/>
</dbReference>
<protein>
    <submittedName>
        <fullName evidence="4">Short-chain-enoyl-CoA hydratase</fullName>
        <ecNumber evidence="4">4.2.1.150</ecNumber>
    </submittedName>
</protein>
<dbReference type="InterPro" id="IPR001753">
    <property type="entry name" value="Enoyl-CoA_hydra/iso"/>
</dbReference>
<organism evidence="4 5">
    <name type="scientific">Treponema vincentii</name>
    <dbReference type="NCBI Taxonomy" id="69710"/>
    <lineage>
        <taxon>Bacteria</taxon>
        <taxon>Pseudomonadati</taxon>
        <taxon>Spirochaetota</taxon>
        <taxon>Spirochaetia</taxon>
        <taxon>Spirochaetales</taxon>
        <taxon>Treponemataceae</taxon>
        <taxon>Treponema</taxon>
    </lineage>
</organism>
<accession>A0A6P1Y228</accession>
<sequence length="259" mass="27878">MNTVLFHIDGHIATITINKPQVLNALSTEVLTDLNHALDEVEKAENIYAVIITGAGEKSFVAGADISEMKDKNKAQAAEYGAFGNKVFLHIENFPCPVIAAVNGFALGGGCELAMACDIRIASETARFAQPETGLGITPGFGGTQRLARLVGAGRAKELIYTCRTIKAEEALAIGLVNKVTKPEALMQETLAMAQTICQKAPFAIKQAKAAINKGLQVSIDKALAIETEEFAQCFTTEDQKMAMNAFVKKEKIEKFNNR</sequence>
<dbReference type="EMBL" id="CP048020">
    <property type="protein sequence ID" value="QHX43801.1"/>
    <property type="molecule type" value="Genomic_DNA"/>
</dbReference>
<evidence type="ECO:0000256" key="2">
    <source>
        <dbReference type="ARBA" id="ARBA00023239"/>
    </source>
</evidence>
<dbReference type="AlphaFoldDB" id="A0A6P1Y228"/>
<dbReference type="Gene3D" id="1.10.12.10">
    <property type="entry name" value="Lyase 2-enoyl-coa Hydratase, Chain A, domain 2"/>
    <property type="match status" value="1"/>
</dbReference>
<dbReference type="PROSITE" id="PS00166">
    <property type="entry name" value="ENOYL_COA_HYDRATASE"/>
    <property type="match status" value="1"/>
</dbReference>
<reference evidence="4 5" key="1">
    <citation type="submission" date="2020-01" db="EMBL/GenBank/DDBJ databases">
        <title>Complete genome sequence of a human oral phylogroup 1 Treponema sp. strain ATCC 700766, originally isolated from periodontitis dental plaque.</title>
        <authorList>
            <person name="Chan Y."/>
            <person name="Huo Y.-B."/>
            <person name="Yu X.-L."/>
            <person name="Zeng H."/>
            <person name="Leung W.-K."/>
            <person name="Watt R.M."/>
        </authorList>
    </citation>
    <scope>NUCLEOTIDE SEQUENCE [LARGE SCALE GENOMIC DNA]</scope>
    <source>
        <strain evidence="4 5">OMZ 804</strain>
    </source>
</reference>
<dbReference type="RefSeq" id="WP_162664108.1">
    <property type="nucleotide sequence ID" value="NZ_CP048020.1"/>
</dbReference>
<dbReference type="GO" id="GO:0006635">
    <property type="term" value="P:fatty acid beta-oxidation"/>
    <property type="evidence" value="ECO:0007669"/>
    <property type="project" value="TreeGrafter"/>
</dbReference>
<evidence type="ECO:0000256" key="1">
    <source>
        <dbReference type="ARBA" id="ARBA00005254"/>
    </source>
</evidence>
<gene>
    <name evidence="4" type="ORF">GWP43_10480</name>
</gene>
<dbReference type="FunFam" id="3.90.226.10:FF:000009">
    <property type="entry name" value="Carnitinyl-CoA dehydratase"/>
    <property type="match status" value="1"/>
</dbReference>
<dbReference type="Gene3D" id="3.90.226.10">
    <property type="entry name" value="2-enoyl-CoA Hydratase, Chain A, domain 1"/>
    <property type="match status" value="1"/>
</dbReference>
<comment type="similarity">
    <text evidence="1 3">Belongs to the enoyl-CoA hydratase/isomerase family.</text>
</comment>
<evidence type="ECO:0000313" key="5">
    <source>
        <dbReference type="Proteomes" id="UP000464374"/>
    </source>
</evidence>
<dbReference type="NCBIfam" id="NF004475">
    <property type="entry name" value="PRK05809.1"/>
    <property type="match status" value="1"/>
</dbReference>
<dbReference type="InterPro" id="IPR029045">
    <property type="entry name" value="ClpP/crotonase-like_dom_sf"/>
</dbReference>
<dbReference type="InterPro" id="IPR018376">
    <property type="entry name" value="Enoyl-CoA_hyd/isom_CS"/>
</dbReference>
<dbReference type="CDD" id="cd06558">
    <property type="entry name" value="crotonase-like"/>
    <property type="match status" value="1"/>
</dbReference>
<keyword evidence="2 4" id="KW-0456">Lyase</keyword>
<name>A0A6P1Y228_9SPIR</name>
<dbReference type="FunFam" id="1.10.12.10:FF:000001">
    <property type="entry name" value="Probable enoyl-CoA hydratase, mitochondrial"/>
    <property type="match status" value="1"/>
</dbReference>
<dbReference type="InterPro" id="IPR014748">
    <property type="entry name" value="Enoyl-CoA_hydra_C"/>
</dbReference>
<dbReference type="Proteomes" id="UP000464374">
    <property type="component" value="Chromosome"/>
</dbReference>
<dbReference type="EC" id="4.2.1.150" evidence="4"/>
<evidence type="ECO:0000313" key="4">
    <source>
        <dbReference type="EMBL" id="QHX43801.1"/>
    </source>
</evidence>
<evidence type="ECO:0000256" key="3">
    <source>
        <dbReference type="RuleBase" id="RU003707"/>
    </source>
</evidence>